<dbReference type="Proteomes" id="UP001501475">
    <property type="component" value="Unassembled WGS sequence"/>
</dbReference>
<dbReference type="InterPro" id="IPR039421">
    <property type="entry name" value="Type_1_exporter"/>
</dbReference>
<sequence>MNADDAIIAADDRTVAFPAPTEPVLFSDRDMHLVLTADDVLIVEAGAVDLFAVQVHDGHPVGPWHALARLTPGDVLAGPVAGPRHRVLCRRVGQARMATIPLTRLRARVRTAPLQQREALVEALGEGVDATLRKIDKGVGRPLPPRDFTVLPADASCEFGAHEVLRTIDALIWVDVISGQVLQGAEQAPHQPGDNFCLNRQDWLRLDEPAVLRTRTTRDLIVGDLLWHRLVGHWSRFLYLVDRTVERDAGVAEAAVRSAAERDRLAPLRVREENDALLAAEEPDHAVRRLAGVTPGLVDATAQVLREMHEDATVPASIVHSRGIADYEDLGSSGWVRTRAIRLEGRWWTTDMGPLVGYWGPDHLPVAYLFKEGGYVAFGRWLERPVRVTGETHFSAGRQVWTVYPRLPAQVTTVRGLLAYGFAGLRSELWLFGAMAVLIGVIGLLTPILGGKILGEYVASANRSMIIQGGVAVIASAGIAAAFSIVQNLTVLRLQGSVIAKTQTGVWGRLLDLPVTFFQKHSTGRLGTIVLSMKSAQELLSGVVVAGTLGLVVVIANLGVVFFYNVKLALVGLVLAAGALAYCLINGRRVLLIERARHESEQKLTGMSYEILSAMTKIRAAAAEERAFMRWSDQQRVVQAQVLASRAAQDRVTIFNGVYPLLALAVVFLVANLSPTPMALPSLLSFLTAFTLMINALLMFTGSVLTAGAIVPMVESLDPLLGAEPEAGIGKAHPGELSGNITLRGVCFRYGEDGPLVLDDISLDVQPGEFVAIVGPSGSGKSTIVRLMLGFSRPHQGAVLYDGQDLGELDLPAVRAQCGVVLQSGALMPGDIRANISGGGHYTEDEIWEAADMAGLSGVIKAMPMGLATVVNEAAASLSGGQIQRLMIARALVNRPRFVIFDEATSALDNPTQRVVAEATRALNATRIVVAHRLSTIRDADRIFVMAGGSIVQCGTYEELMAQRDGVFAELARRQEAD</sequence>
<evidence type="ECO:0000313" key="10">
    <source>
        <dbReference type="EMBL" id="GAA1769981.1"/>
    </source>
</evidence>
<comment type="subcellular location">
    <subcellularLocation>
        <location evidence="1">Cell membrane</location>
        <topology evidence="1">Multi-pass membrane protein</topology>
    </subcellularLocation>
</comment>
<keyword evidence="5 7" id="KW-1133">Transmembrane helix</keyword>
<evidence type="ECO:0000256" key="4">
    <source>
        <dbReference type="ARBA" id="ARBA00022840"/>
    </source>
</evidence>
<accession>A0ABN2KZA3</accession>
<dbReference type="Gene3D" id="3.40.50.300">
    <property type="entry name" value="P-loop containing nucleotide triphosphate hydrolases"/>
    <property type="match status" value="1"/>
</dbReference>
<keyword evidence="4" id="KW-0067">ATP-binding</keyword>
<dbReference type="InterPro" id="IPR036640">
    <property type="entry name" value="ABC1_TM_sf"/>
</dbReference>
<name>A0ABN2KZA3_9MICO</name>
<keyword evidence="2 7" id="KW-0812">Transmembrane</keyword>
<dbReference type="PANTHER" id="PTHR24221">
    <property type="entry name" value="ATP-BINDING CASSETTE SUB-FAMILY B"/>
    <property type="match status" value="1"/>
</dbReference>
<dbReference type="PROSITE" id="PS50893">
    <property type="entry name" value="ABC_TRANSPORTER_2"/>
    <property type="match status" value="1"/>
</dbReference>
<feature type="transmembrane region" description="Helical" evidence="7">
    <location>
        <begin position="429"/>
        <end position="450"/>
    </location>
</feature>
<dbReference type="Pfam" id="PF00664">
    <property type="entry name" value="ABC_membrane"/>
    <property type="match status" value="1"/>
</dbReference>
<proteinExistence type="predicted"/>
<dbReference type="InterPro" id="IPR011527">
    <property type="entry name" value="ABC1_TM_dom"/>
</dbReference>
<keyword evidence="3" id="KW-0547">Nucleotide-binding</keyword>
<dbReference type="InterPro" id="IPR003593">
    <property type="entry name" value="AAA+_ATPase"/>
</dbReference>
<feature type="domain" description="ABC transporter" evidence="8">
    <location>
        <begin position="741"/>
        <end position="973"/>
    </location>
</feature>
<protein>
    <submittedName>
        <fullName evidence="10">NHLP bacteriocin export ABC transporter permease/ATPase subunit</fullName>
    </submittedName>
</protein>
<feature type="transmembrane region" description="Helical" evidence="7">
    <location>
        <begin position="568"/>
        <end position="585"/>
    </location>
</feature>
<evidence type="ECO:0000256" key="7">
    <source>
        <dbReference type="SAM" id="Phobius"/>
    </source>
</evidence>
<gene>
    <name evidence="10" type="ORF">GCM10009810_30650</name>
</gene>
<feature type="transmembrane region" description="Helical" evidence="7">
    <location>
        <begin position="652"/>
        <end position="671"/>
    </location>
</feature>
<dbReference type="InterPro" id="IPR027417">
    <property type="entry name" value="P-loop_NTPase"/>
</dbReference>
<dbReference type="RefSeq" id="WP_344067758.1">
    <property type="nucleotide sequence ID" value="NZ_BAAAPN010000059.1"/>
</dbReference>
<dbReference type="PROSITE" id="PS00211">
    <property type="entry name" value="ABC_TRANSPORTER_1"/>
    <property type="match status" value="1"/>
</dbReference>
<organism evidence="10 11">
    <name type="scientific">Nostocoides vanveenii</name>
    <dbReference type="NCBI Taxonomy" id="330835"/>
    <lineage>
        <taxon>Bacteria</taxon>
        <taxon>Bacillati</taxon>
        <taxon>Actinomycetota</taxon>
        <taxon>Actinomycetes</taxon>
        <taxon>Micrococcales</taxon>
        <taxon>Intrasporangiaceae</taxon>
        <taxon>Nostocoides</taxon>
    </lineage>
</organism>
<evidence type="ECO:0000256" key="2">
    <source>
        <dbReference type="ARBA" id="ARBA00022692"/>
    </source>
</evidence>
<dbReference type="Pfam" id="PF00005">
    <property type="entry name" value="ABC_tran"/>
    <property type="match status" value="1"/>
</dbReference>
<feature type="transmembrane region" description="Helical" evidence="7">
    <location>
        <begin position="539"/>
        <end position="562"/>
    </location>
</feature>
<dbReference type="SMART" id="SM00382">
    <property type="entry name" value="AAA"/>
    <property type="match status" value="1"/>
</dbReference>
<evidence type="ECO:0000259" key="9">
    <source>
        <dbReference type="PROSITE" id="PS50929"/>
    </source>
</evidence>
<dbReference type="PANTHER" id="PTHR24221:SF654">
    <property type="entry name" value="ATP-BINDING CASSETTE SUB-FAMILY B MEMBER 6"/>
    <property type="match status" value="1"/>
</dbReference>
<dbReference type="SUPFAM" id="SSF90123">
    <property type="entry name" value="ABC transporter transmembrane region"/>
    <property type="match status" value="1"/>
</dbReference>
<evidence type="ECO:0000256" key="1">
    <source>
        <dbReference type="ARBA" id="ARBA00004651"/>
    </source>
</evidence>
<dbReference type="EMBL" id="BAAAPN010000059">
    <property type="protein sequence ID" value="GAA1769981.1"/>
    <property type="molecule type" value="Genomic_DNA"/>
</dbReference>
<dbReference type="SUPFAM" id="SSF52540">
    <property type="entry name" value="P-loop containing nucleoside triphosphate hydrolases"/>
    <property type="match status" value="1"/>
</dbReference>
<feature type="transmembrane region" description="Helical" evidence="7">
    <location>
        <begin position="683"/>
        <end position="711"/>
    </location>
</feature>
<comment type="caution">
    <text evidence="10">The sequence shown here is derived from an EMBL/GenBank/DDBJ whole genome shotgun (WGS) entry which is preliminary data.</text>
</comment>
<evidence type="ECO:0000256" key="6">
    <source>
        <dbReference type="ARBA" id="ARBA00023136"/>
    </source>
</evidence>
<feature type="transmembrane region" description="Helical" evidence="7">
    <location>
        <begin position="465"/>
        <end position="486"/>
    </location>
</feature>
<reference evidence="10 11" key="1">
    <citation type="journal article" date="2019" name="Int. J. Syst. Evol. Microbiol.">
        <title>The Global Catalogue of Microorganisms (GCM) 10K type strain sequencing project: providing services to taxonomists for standard genome sequencing and annotation.</title>
        <authorList>
            <consortium name="The Broad Institute Genomics Platform"/>
            <consortium name="The Broad Institute Genome Sequencing Center for Infectious Disease"/>
            <person name="Wu L."/>
            <person name="Ma J."/>
        </authorList>
    </citation>
    <scope>NUCLEOTIDE SEQUENCE [LARGE SCALE GENOMIC DNA]</scope>
    <source>
        <strain evidence="10 11">JCM 15591</strain>
    </source>
</reference>
<dbReference type="InterPro" id="IPR003439">
    <property type="entry name" value="ABC_transporter-like_ATP-bd"/>
</dbReference>
<dbReference type="InterPro" id="IPR017871">
    <property type="entry name" value="ABC_transporter-like_CS"/>
</dbReference>
<dbReference type="Gene3D" id="1.20.1560.10">
    <property type="entry name" value="ABC transporter type 1, transmembrane domain"/>
    <property type="match status" value="1"/>
</dbReference>
<evidence type="ECO:0000313" key="11">
    <source>
        <dbReference type="Proteomes" id="UP001501475"/>
    </source>
</evidence>
<feature type="domain" description="ABC transmembrane type-1" evidence="9">
    <location>
        <begin position="430"/>
        <end position="709"/>
    </location>
</feature>
<evidence type="ECO:0000259" key="8">
    <source>
        <dbReference type="PROSITE" id="PS50893"/>
    </source>
</evidence>
<evidence type="ECO:0000256" key="3">
    <source>
        <dbReference type="ARBA" id="ARBA00022741"/>
    </source>
</evidence>
<keyword evidence="6 7" id="KW-0472">Membrane</keyword>
<keyword evidence="11" id="KW-1185">Reference proteome</keyword>
<evidence type="ECO:0000256" key="5">
    <source>
        <dbReference type="ARBA" id="ARBA00022989"/>
    </source>
</evidence>
<dbReference type="PROSITE" id="PS50929">
    <property type="entry name" value="ABC_TM1F"/>
    <property type="match status" value="1"/>
</dbReference>